<protein>
    <submittedName>
        <fullName evidence="2">Uncharacterized protein</fullName>
    </submittedName>
</protein>
<feature type="region of interest" description="Disordered" evidence="1">
    <location>
        <begin position="1"/>
        <end position="83"/>
    </location>
</feature>
<accession>A0A5P2VVT2</accession>
<feature type="compositionally biased region" description="Basic and acidic residues" evidence="1">
    <location>
        <begin position="1"/>
        <end position="39"/>
    </location>
</feature>
<feature type="compositionally biased region" description="Basic and acidic residues" evidence="1">
    <location>
        <begin position="74"/>
        <end position="83"/>
    </location>
</feature>
<dbReference type="AlphaFoldDB" id="A0A5P2VVT2"/>
<proteinExistence type="predicted"/>
<sequence>MLSPRTDRGRRDDAVASEMREGGSARMDSQHRVHGRGDATRTAVTRRGFSARDGVTEGGKGRSEGPLPSQTQHAADHTRPKSM</sequence>
<dbReference type="EMBL" id="CP023747">
    <property type="protein sequence ID" value="QEV37720.1"/>
    <property type="molecule type" value="Genomic_DNA"/>
</dbReference>
<evidence type="ECO:0000313" key="2">
    <source>
        <dbReference type="EMBL" id="QEV37720.1"/>
    </source>
</evidence>
<gene>
    <name evidence="2" type="ORF">CP978_03425</name>
</gene>
<evidence type="ECO:0000256" key="1">
    <source>
        <dbReference type="SAM" id="MobiDB-lite"/>
    </source>
</evidence>
<evidence type="ECO:0000313" key="3">
    <source>
        <dbReference type="Proteomes" id="UP000325763"/>
    </source>
</evidence>
<dbReference type="KEGG" id="snq:CP978_03425"/>
<reference evidence="2 3" key="1">
    <citation type="submission" date="2017-09" db="EMBL/GenBank/DDBJ databases">
        <title>Streptomyces genome completion.</title>
        <authorList>
            <person name="Lee N."/>
            <person name="Cho B.-K."/>
        </authorList>
    </citation>
    <scope>NUCLEOTIDE SEQUENCE [LARGE SCALE GENOMIC DNA]</scope>
    <source>
        <strain evidence="2 3">ATCC 14899</strain>
    </source>
</reference>
<organism evidence="2 3">
    <name type="scientific">Streptomyces nodosus</name>
    <dbReference type="NCBI Taxonomy" id="40318"/>
    <lineage>
        <taxon>Bacteria</taxon>
        <taxon>Bacillati</taxon>
        <taxon>Actinomycetota</taxon>
        <taxon>Actinomycetes</taxon>
        <taxon>Kitasatosporales</taxon>
        <taxon>Streptomycetaceae</taxon>
        <taxon>Streptomyces</taxon>
    </lineage>
</organism>
<name>A0A5P2VVT2_9ACTN</name>
<dbReference type="Proteomes" id="UP000325763">
    <property type="component" value="Chromosome"/>
</dbReference>